<comment type="subcellular location">
    <subcellularLocation>
        <location evidence="1">Nucleus</location>
    </subcellularLocation>
</comment>
<keyword evidence="2" id="KW-0539">Nucleus</keyword>
<dbReference type="STRING" id="63057.A0A2P5F1T8"/>
<dbReference type="EMBL" id="JXTC01000071">
    <property type="protein sequence ID" value="PON91752.1"/>
    <property type="molecule type" value="Genomic_DNA"/>
</dbReference>
<reference evidence="4" key="1">
    <citation type="submission" date="2016-06" db="EMBL/GenBank/DDBJ databases">
        <title>Parallel loss of symbiosis genes in relatives of nitrogen-fixing non-legume Parasponia.</title>
        <authorList>
            <person name="Van Velzen R."/>
            <person name="Holmer R."/>
            <person name="Bu F."/>
            <person name="Rutten L."/>
            <person name="Van Zeijl A."/>
            <person name="Liu W."/>
            <person name="Santuari L."/>
            <person name="Cao Q."/>
            <person name="Sharma T."/>
            <person name="Shen D."/>
            <person name="Roswanjaya Y."/>
            <person name="Wardhani T."/>
            <person name="Kalhor M.S."/>
            <person name="Jansen J."/>
            <person name="Van den Hoogen J."/>
            <person name="Gungor B."/>
            <person name="Hartog M."/>
            <person name="Hontelez J."/>
            <person name="Verver J."/>
            <person name="Yang W.-C."/>
            <person name="Schijlen E."/>
            <person name="Repin R."/>
            <person name="Schilthuizen M."/>
            <person name="Schranz E."/>
            <person name="Heidstra R."/>
            <person name="Miyata K."/>
            <person name="Fedorova E."/>
            <person name="Kohlen W."/>
            <person name="Bisseling T."/>
            <person name="Smit S."/>
            <person name="Geurts R."/>
        </authorList>
    </citation>
    <scope>NUCLEOTIDE SEQUENCE [LARGE SCALE GENOMIC DNA]</scope>
    <source>
        <strain evidence="4">cv. RG33-2</strain>
    </source>
</reference>
<evidence type="ECO:0000256" key="2">
    <source>
        <dbReference type="ARBA" id="ARBA00023242"/>
    </source>
</evidence>
<sequence>MQLGGGCGPIASGADPASFSGADWGALDVFRHFLSDQNGLSQVPTLLSKIPINGFCINVFGNPRFFGVPILDHKSIRWIQTNTLVRFRGMIQDMLGNEFYVGAYKVLLKLFWLSHLRV</sequence>
<evidence type="ECO:0000313" key="3">
    <source>
        <dbReference type="EMBL" id="PON91752.1"/>
    </source>
</evidence>
<proteinExistence type="predicted"/>
<dbReference type="GO" id="GO:0006261">
    <property type="term" value="P:DNA-templated DNA replication"/>
    <property type="evidence" value="ECO:0007669"/>
    <property type="project" value="TreeGrafter"/>
</dbReference>
<dbReference type="PANTHER" id="PTHR13489">
    <property type="entry name" value="MINI-CHROMOSOME MAINTENANCE COMPLEX-BINDING PROTEIN"/>
    <property type="match status" value="1"/>
</dbReference>
<organism evidence="3 4">
    <name type="scientific">Trema orientale</name>
    <name type="common">Charcoal tree</name>
    <name type="synonym">Celtis orientalis</name>
    <dbReference type="NCBI Taxonomy" id="63057"/>
    <lineage>
        <taxon>Eukaryota</taxon>
        <taxon>Viridiplantae</taxon>
        <taxon>Streptophyta</taxon>
        <taxon>Embryophyta</taxon>
        <taxon>Tracheophyta</taxon>
        <taxon>Spermatophyta</taxon>
        <taxon>Magnoliopsida</taxon>
        <taxon>eudicotyledons</taxon>
        <taxon>Gunneridae</taxon>
        <taxon>Pentapetalae</taxon>
        <taxon>rosids</taxon>
        <taxon>fabids</taxon>
        <taxon>Rosales</taxon>
        <taxon>Cannabaceae</taxon>
        <taxon>Trema</taxon>
    </lineage>
</organism>
<dbReference type="InParanoid" id="A0A2P5F1T8"/>
<protein>
    <submittedName>
        <fullName evidence="3">Mini-chromosome maintenance complex-binding protein</fullName>
    </submittedName>
</protein>
<evidence type="ECO:0000256" key="1">
    <source>
        <dbReference type="ARBA" id="ARBA00004123"/>
    </source>
</evidence>
<dbReference type="InterPro" id="IPR019140">
    <property type="entry name" value="MCM_complex-bd"/>
</dbReference>
<dbReference type="Proteomes" id="UP000237000">
    <property type="component" value="Unassembled WGS sequence"/>
</dbReference>
<accession>A0A2P5F1T8</accession>
<keyword evidence="4" id="KW-1185">Reference proteome</keyword>
<comment type="caution">
    <text evidence="3">The sequence shown here is derived from an EMBL/GenBank/DDBJ whole genome shotgun (WGS) entry which is preliminary data.</text>
</comment>
<gene>
    <name evidence="3" type="ORF">TorRG33x02_123500</name>
</gene>
<dbReference type="AlphaFoldDB" id="A0A2P5F1T8"/>
<dbReference type="OrthoDB" id="329666at2759"/>
<name>A0A2P5F1T8_TREOI</name>
<evidence type="ECO:0000313" key="4">
    <source>
        <dbReference type="Proteomes" id="UP000237000"/>
    </source>
</evidence>
<dbReference type="Pfam" id="PF09739">
    <property type="entry name" value="MCM_bind"/>
    <property type="match status" value="1"/>
</dbReference>
<dbReference type="GO" id="GO:0005634">
    <property type="term" value="C:nucleus"/>
    <property type="evidence" value="ECO:0007669"/>
    <property type="project" value="UniProtKB-SubCell"/>
</dbReference>
<dbReference type="GO" id="GO:0003682">
    <property type="term" value="F:chromatin binding"/>
    <property type="evidence" value="ECO:0007669"/>
    <property type="project" value="TreeGrafter"/>
</dbReference>
<dbReference type="PANTHER" id="PTHR13489:SF0">
    <property type="entry name" value="MINI-CHROMOSOME MAINTENANCE COMPLEX-BINDING PROTEIN"/>
    <property type="match status" value="1"/>
</dbReference>